<reference evidence="2" key="1">
    <citation type="submission" date="2018-06" db="EMBL/GenBank/DDBJ databases">
        <authorList>
            <person name="Zhirakovskaya E."/>
        </authorList>
    </citation>
    <scope>NUCLEOTIDE SEQUENCE</scope>
</reference>
<dbReference type="AlphaFoldDB" id="A0A3B0UMP5"/>
<proteinExistence type="predicted"/>
<keyword evidence="1" id="KW-0812">Transmembrane</keyword>
<organism evidence="2">
    <name type="scientific">hydrothermal vent metagenome</name>
    <dbReference type="NCBI Taxonomy" id="652676"/>
    <lineage>
        <taxon>unclassified sequences</taxon>
        <taxon>metagenomes</taxon>
        <taxon>ecological metagenomes</taxon>
    </lineage>
</organism>
<evidence type="ECO:0000256" key="1">
    <source>
        <dbReference type="SAM" id="Phobius"/>
    </source>
</evidence>
<feature type="transmembrane region" description="Helical" evidence="1">
    <location>
        <begin position="21"/>
        <end position="40"/>
    </location>
</feature>
<name>A0A3B0UMP5_9ZZZZ</name>
<accession>A0A3B0UMP5</accession>
<feature type="transmembrane region" description="Helical" evidence="1">
    <location>
        <begin position="46"/>
        <end position="70"/>
    </location>
</feature>
<feature type="transmembrane region" description="Helical" evidence="1">
    <location>
        <begin position="150"/>
        <end position="170"/>
    </location>
</feature>
<keyword evidence="1" id="KW-0472">Membrane</keyword>
<sequence>MPPYFFALLRHDIQLQFRNGIYLAYGFVLAIYGIVLFSLGQYLPSWVVVLFVYSDPSALGVFFLGALVMLEKGEDTQQALAITPISASAYFWSKIITLTIASLIAAAIIGIIFHPFLNWPLFLITVTFVSVSFIAIGFPIVNMFSTVTSYMMGAGIIFIPIVMPMFFAFVQPFPLWAHFIPAAAHFRLMLISFNAYETDLGQIMLLLFVSFIFSLLCLWFGLRSVKKEFAQT</sequence>
<feature type="transmembrane region" description="Helical" evidence="1">
    <location>
        <begin position="119"/>
        <end position="138"/>
    </location>
</feature>
<protein>
    <recommendedName>
        <fullName evidence="3">ABC-2 type transporter domain-containing protein</fullName>
    </recommendedName>
</protein>
<evidence type="ECO:0008006" key="3">
    <source>
        <dbReference type="Google" id="ProtNLM"/>
    </source>
</evidence>
<dbReference type="EMBL" id="UOEQ01000355">
    <property type="protein sequence ID" value="VAW21504.1"/>
    <property type="molecule type" value="Genomic_DNA"/>
</dbReference>
<feature type="transmembrane region" description="Helical" evidence="1">
    <location>
        <begin position="203"/>
        <end position="222"/>
    </location>
</feature>
<evidence type="ECO:0000313" key="2">
    <source>
        <dbReference type="EMBL" id="VAW21504.1"/>
    </source>
</evidence>
<feature type="transmembrane region" description="Helical" evidence="1">
    <location>
        <begin position="91"/>
        <end position="113"/>
    </location>
</feature>
<gene>
    <name evidence="2" type="ORF">MNBD_ALPHA11-1692</name>
</gene>
<keyword evidence="1" id="KW-1133">Transmembrane helix</keyword>